<dbReference type="SUPFAM" id="SSF52047">
    <property type="entry name" value="RNI-like"/>
    <property type="match status" value="1"/>
</dbReference>
<protein>
    <submittedName>
        <fullName evidence="1">Uncharacterized protein</fullName>
    </submittedName>
</protein>
<evidence type="ECO:0000313" key="2">
    <source>
        <dbReference type="Proteomes" id="UP000015102"/>
    </source>
</evidence>
<dbReference type="Gene3D" id="3.80.10.10">
    <property type="entry name" value="Ribonuclease Inhibitor"/>
    <property type="match status" value="1"/>
</dbReference>
<proteinExistence type="predicted"/>
<reference evidence="1" key="2">
    <citation type="submission" date="2015-06" db="UniProtKB">
        <authorList>
            <consortium name="EnsemblMetazoa"/>
        </authorList>
    </citation>
    <scope>IDENTIFICATION</scope>
</reference>
<keyword evidence="2" id="KW-1185">Reference proteome</keyword>
<dbReference type="EMBL" id="CAQQ02381075">
    <property type="status" value="NOT_ANNOTATED_CDS"/>
    <property type="molecule type" value="Genomic_DNA"/>
</dbReference>
<accession>T1H5H5</accession>
<dbReference type="InterPro" id="IPR032675">
    <property type="entry name" value="LRR_dom_sf"/>
</dbReference>
<sequence length="139" mass="15446">MPHRAWASFQVASQISSEEDLRNIPDNGGLTHLLVDTETPFLQSILDQFHDTLTHLVVGNSSFFSVDLTYASLKSLSILNCNITDDGVIEKLVENAPCLEELYLGNYKSATDKHVLIITTEAGVNRIHMKFIGKLSKEV</sequence>
<evidence type="ECO:0000313" key="1">
    <source>
        <dbReference type="EnsemblMetazoa" id="MESCA011552-PA"/>
    </source>
</evidence>
<dbReference type="HOGENOM" id="CLU_1847395_0_0_1"/>
<organism evidence="1 2">
    <name type="scientific">Megaselia scalaris</name>
    <name type="common">Humpbacked fly</name>
    <name type="synonym">Phora scalaris</name>
    <dbReference type="NCBI Taxonomy" id="36166"/>
    <lineage>
        <taxon>Eukaryota</taxon>
        <taxon>Metazoa</taxon>
        <taxon>Ecdysozoa</taxon>
        <taxon>Arthropoda</taxon>
        <taxon>Hexapoda</taxon>
        <taxon>Insecta</taxon>
        <taxon>Pterygota</taxon>
        <taxon>Neoptera</taxon>
        <taxon>Endopterygota</taxon>
        <taxon>Diptera</taxon>
        <taxon>Brachycera</taxon>
        <taxon>Muscomorpha</taxon>
        <taxon>Platypezoidea</taxon>
        <taxon>Phoridae</taxon>
        <taxon>Megaseliini</taxon>
        <taxon>Megaselia</taxon>
    </lineage>
</organism>
<dbReference type="EnsemblMetazoa" id="MESCA011552-RA">
    <property type="protein sequence ID" value="MESCA011552-PA"/>
    <property type="gene ID" value="MESCA011552"/>
</dbReference>
<reference evidence="2" key="1">
    <citation type="submission" date="2013-02" db="EMBL/GenBank/DDBJ databases">
        <authorList>
            <person name="Hughes D."/>
        </authorList>
    </citation>
    <scope>NUCLEOTIDE SEQUENCE</scope>
    <source>
        <strain>Durham</strain>
        <strain evidence="2">NC isolate 2 -- Noor lab</strain>
    </source>
</reference>
<dbReference type="Proteomes" id="UP000015102">
    <property type="component" value="Unassembled WGS sequence"/>
</dbReference>
<name>T1H5H5_MEGSC</name>
<dbReference type="AlphaFoldDB" id="T1H5H5"/>
<dbReference type="EMBL" id="CAQQ02381074">
    <property type="status" value="NOT_ANNOTATED_CDS"/>
    <property type="molecule type" value="Genomic_DNA"/>
</dbReference>